<comment type="similarity">
    <text evidence="18">Belongs to the NnrE/AIBP family.</text>
</comment>
<keyword evidence="8 17" id="KW-0521">NADP</keyword>
<dbReference type="Gene3D" id="3.40.1190.20">
    <property type="match status" value="1"/>
</dbReference>
<evidence type="ECO:0000256" key="9">
    <source>
        <dbReference type="ARBA" id="ARBA00022958"/>
    </source>
</evidence>
<feature type="binding site" evidence="18">
    <location>
        <position position="171"/>
    </location>
    <ligand>
        <name>(6S)-NADPHX</name>
        <dbReference type="ChEBI" id="CHEBI:64076"/>
    </ligand>
</feature>
<feature type="binding site" evidence="17">
    <location>
        <position position="275"/>
    </location>
    <ligand>
        <name>(6S)-NADPHX</name>
        <dbReference type="ChEBI" id="CHEBI:64076"/>
    </ligand>
</feature>
<keyword evidence="5 18" id="KW-0479">Metal-binding</keyword>
<dbReference type="PANTHER" id="PTHR12592:SF0">
    <property type="entry name" value="ATP-DEPENDENT (S)-NAD(P)H-HYDRATE DEHYDRATASE"/>
    <property type="match status" value="1"/>
</dbReference>
<keyword evidence="23" id="KW-1185">Reference proteome</keyword>
<evidence type="ECO:0000256" key="3">
    <source>
        <dbReference type="ARBA" id="ARBA00006001"/>
    </source>
</evidence>
<dbReference type="EC" id="5.1.99.6" evidence="19"/>
<evidence type="ECO:0000313" key="23">
    <source>
        <dbReference type="Proteomes" id="UP000309544"/>
    </source>
</evidence>
<feature type="binding site" evidence="17">
    <location>
        <position position="335"/>
    </location>
    <ligand>
        <name>(6S)-NADPHX</name>
        <dbReference type="ChEBI" id="CHEBI:64076"/>
    </ligand>
</feature>
<keyword evidence="6 17" id="KW-0547">Nucleotide-binding</keyword>
<protein>
    <recommendedName>
        <fullName evidence="19">Bifunctional NAD(P)H-hydrate repair enzyme</fullName>
    </recommendedName>
    <alternativeName>
        <fullName evidence="19">Nicotinamide nucleotide repair protein</fullName>
    </alternativeName>
    <domain>
        <recommendedName>
            <fullName evidence="19">ADP-dependent (S)-NAD(P)H-hydrate dehydratase</fullName>
            <ecNumber evidence="19">4.2.1.136</ecNumber>
        </recommendedName>
        <alternativeName>
            <fullName evidence="19">ADP-dependent NAD(P)HX dehydratase</fullName>
        </alternativeName>
    </domain>
    <domain>
        <recommendedName>
            <fullName evidence="19">NAD(P)H-hydrate epimerase</fullName>
            <ecNumber evidence="19">5.1.99.6</ecNumber>
        </recommendedName>
    </domain>
</protein>
<evidence type="ECO:0000256" key="12">
    <source>
        <dbReference type="ARBA" id="ARBA00023239"/>
    </source>
</evidence>
<proteinExistence type="inferred from homology"/>
<dbReference type="PROSITE" id="PS51385">
    <property type="entry name" value="YJEF_N"/>
    <property type="match status" value="1"/>
</dbReference>
<evidence type="ECO:0000256" key="2">
    <source>
        <dbReference type="ARBA" id="ARBA00000909"/>
    </source>
</evidence>
<feature type="binding site" evidence="18">
    <location>
        <position position="129"/>
    </location>
    <ligand>
        <name>K(+)</name>
        <dbReference type="ChEBI" id="CHEBI:29103"/>
    </ligand>
</feature>
<evidence type="ECO:0000256" key="14">
    <source>
        <dbReference type="ARBA" id="ARBA00025153"/>
    </source>
</evidence>
<feature type="binding site" evidence="17">
    <location>
        <begin position="427"/>
        <end position="431"/>
    </location>
    <ligand>
        <name>AMP</name>
        <dbReference type="ChEBI" id="CHEBI:456215"/>
    </ligand>
</feature>
<dbReference type="EMBL" id="VDCI01000003">
    <property type="protein sequence ID" value="TNJ37082.1"/>
    <property type="molecule type" value="Genomic_DNA"/>
</dbReference>
<evidence type="ECO:0000256" key="4">
    <source>
        <dbReference type="ARBA" id="ARBA00009524"/>
    </source>
</evidence>
<comment type="cofactor">
    <cofactor evidence="17">
        <name>Mg(2+)</name>
        <dbReference type="ChEBI" id="CHEBI:18420"/>
    </cofactor>
</comment>
<evidence type="ECO:0000256" key="8">
    <source>
        <dbReference type="ARBA" id="ARBA00022857"/>
    </source>
</evidence>
<dbReference type="RefSeq" id="WP_068867051.1">
    <property type="nucleotide sequence ID" value="NZ_VDCI01000003.1"/>
</dbReference>
<dbReference type="AlphaFoldDB" id="A0A5C4S1T7"/>
<dbReference type="NCBIfam" id="TIGR00196">
    <property type="entry name" value="yjeF_cterm"/>
    <property type="match status" value="1"/>
</dbReference>
<feature type="binding site" evidence="18">
    <location>
        <position position="56"/>
    </location>
    <ligand>
        <name>K(+)</name>
        <dbReference type="ChEBI" id="CHEBI:29103"/>
    </ligand>
</feature>
<dbReference type="Proteomes" id="UP000309544">
    <property type="component" value="Unassembled WGS sequence"/>
</dbReference>
<evidence type="ECO:0000259" key="20">
    <source>
        <dbReference type="PROSITE" id="PS51383"/>
    </source>
</evidence>
<name>A0A5C4S1T7_PROVB</name>
<evidence type="ECO:0000256" key="16">
    <source>
        <dbReference type="ARBA" id="ARBA00049209"/>
    </source>
</evidence>
<evidence type="ECO:0000256" key="11">
    <source>
        <dbReference type="ARBA" id="ARBA00023235"/>
    </source>
</evidence>
<evidence type="ECO:0000256" key="6">
    <source>
        <dbReference type="ARBA" id="ARBA00022741"/>
    </source>
</evidence>
<dbReference type="PROSITE" id="PS51383">
    <property type="entry name" value="YJEF_C_3"/>
    <property type="match status" value="1"/>
</dbReference>
<evidence type="ECO:0000256" key="19">
    <source>
        <dbReference type="PIRNR" id="PIRNR017184"/>
    </source>
</evidence>
<evidence type="ECO:0000256" key="15">
    <source>
        <dbReference type="ARBA" id="ARBA00048238"/>
    </source>
</evidence>
<evidence type="ECO:0000256" key="10">
    <source>
        <dbReference type="ARBA" id="ARBA00023027"/>
    </source>
</evidence>
<dbReference type="NCBIfam" id="TIGR00197">
    <property type="entry name" value="yjeF_nterm"/>
    <property type="match status" value="1"/>
</dbReference>
<evidence type="ECO:0000259" key="21">
    <source>
        <dbReference type="PROSITE" id="PS51385"/>
    </source>
</evidence>
<dbReference type="SUPFAM" id="SSF64153">
    <property type="entry name" value="YjeF N-terminal domain-like"/>
    <property type="match status" value="1"/>
</dbReference>
<dbReference type="GO" id="GO:0052855">
    <property type="term" value="F:ADP-dependent NAD(P)H-hydrate dehydratase activity"/>
    <property type="evidence" value="ECO:0007669"/>
    <property type="project" value="UniProtKB-UniRule"/>
</dbReference>
<comment type="catalytic activity">
    <reaction evidence="15 17 19">
        <text>(6S)-NADHX + ADP = AMP + phosphate + NADH + H(+)</text>
        <dbReference type="Rhea" id="RHEA:32223"/>
        <dbReference type="ChEBI" id="CHEBI:15378"/>
        <dbReference type="ChEBI" id="CHEBI:43474"/>
        <dbReference type="ChEBI" id="CHEBI:57945"/>
        <dbReference type="ChEBI" id="CHEBI:64074"/>
        <dbReference type="ChEBI" id="CHEBI:456215"/>
        <dbReference type="ChEBI" id="CHEBI:456216"/>
        <dbReference type="EC" id="4.2.1.136"/>
    </reaction>
</comment>
<dbReference type="PROSITE" id="PS01050">
    <property type="entry name" value="YJEF_C_2"/>
    <property type="match status" value="1"/>
</dbReference>
<comment type="caution">
    <text evidence="22">The sequence shown here is derived from an EMBL/GenBank/DDBJ whole genome shotgun (WGS) entry which is preliminary data.</text>
</comment>
<comment type="similarity">
    <text evidence="17">Belongs to the NnrD/CARKD family.</text>
</comment>
<evidence type="ECO:0000256" key="17">
    <source>
        <dbReference type="HAMAP-Rule" id="MF_01965"/>
    </source>
</evidence>
<keyword evidence="10 17" id="KW-0520">NAD</keyword>
<keyword evidence="9 18" id="KW-0630">Potassium</keyword>
<dbReference type="GO" id="GO:0046496">
    <property type="term" value="P:nicotinamide nucleotide metabolic process"/>
    <property type="evidence" value="ECO:0007669"/>
    <property type="project" value="UniProtKB-UniRule"/>
</dbReference>
<comment type="cofactor">
    <cofactor evidence="18 19">
        <name>K(+)</name>
        <dbReference type="ChEBI" id="CHEBI:29103"/>
    </cofactor>
    <text evidence="18 19">Binds 1 potassium ion per subunit.</text>
</comment>
<dbReference type="HAMAP" id="MF_01966">
    <property type="entry name" value="NADHX_epimerase"/>
    <property type="match status" value="1"/>
</dbReference>
<feature type="domain" description="YjeF C-terminal" evidence="20">
    <location>
        <begin position="236"/>
        <end position="518"/>
    </location>
</feature>
<comment type="catalytic activity">
    <reaction evidence="1 18 19">
        <text>(6R)-NADHX = (6S)-NADHX</text>
        <dbReference type="Rhea" id="RHEA:32215"/>
        <dbReference type="ChEBI" id="CHEBI:64074"/>
        <dbReference type="ChEBI" id="CHEBI:64075"/>
        <dbReference type="EC" id="5.1.99.6"/>
    </reaction>
</comment>
<dbReference type="SUPFAM" id="SSF53613">
    <property type="entry name" value="Ribokinase-like"/>
    <property type="match status" value="1"/>
</dbReference>
<feature type="binding site" evidence="18">
    <location>
        <begin position="55"/>
        <end position="59"/>
    </location>
    <ligand>
        <name>(6S)-NADPHX</name>
        <dbReference type="ChEBI" id="CHEBI:64076"/>
    </ligand>
</feature>
<dbReference type="GO" id="GO:0005524">
    <property type="term" value="F:ATP binding"/>
    <property type="evidence" value="ECO:0007669"/>
    <property type="project" value="UniProtKB-UniRule"/>
</dbReference>
<dbReference type="InterPro" id="IPR029056">
    <property type="entry name" value="Ribokinase-like"/>
</dbReference>
<dbReference type="GO" id="GO:0110051">
    <property type="term" value="P:metabolite repair"/>
    <property type="evidence" value="ECO:0007669"/>
    <property type="project" value="TreeGrafter"/>
</dbReference>
<comment type="function">
    <text evidence="18">Catalyzes the epimerization of the S- and R-forms of NAD(P)HX, a damaged form of NAD(P)H that is a result of enzymatic or heat-dependent hydration. This is a prerequisite for the S-specific NAD(P)H-hydrate dehydratase to allow the repair of both epimers of NAD(P)HX.</text>
</comment>
<comment type="function">
    <text evidence="14 19">Bifunctional enzyme that catalyzes the epimerization of the S- and R-forms of NAD(P)HX and the dehydration of the S-form of NAD(P)HX at the expense of ADP, which is converted to AMP. This allows the repair of both epimers of NAD(P)HX, a damaged form of NAD(P)H that is a result of enzymatic or heat-dependent hydration.</text>
</comment>
<organism evidence="22 23">
    <name type="scientific">Prosthecochloris vibrioformis</name>
    <name type="common">Chlorobium vibrioforme</name>
    <dbReference type="NCBI Taxonomy" id="1098"/>
    <lineage>
        <taxon>Bacteria</taxon>
        <taxon>Pseudomonadati</taxon>
        <taxon>Chlorobiota</taxon>
        <taxon>Chlorobiia</taxon>
        <taxon>Chlorobiales</taxon>
        <taxon>Chlorobiaceae</taxon>
        <taxon>Prosthecochloris</taxon>
    </lineage>
</organism>
<keyword evidence="13" id="KW-0511">Multifunctional enzyme</keyword>
<accession>A0A5C4S1T7</accession>
<evidence type="ECO:0000256" key="7">
    <source>
        <dbReference type="ARBA" id="ARBA00022840"/>
    </source>
</evidence>
<reference evidence="22 23" key="1">
    <citation type="submission" date="2019-05" db="EMBL/GenBank/DDBJ databases">
        <title>Draft Whole-Genome sequence of the green sulfur bacterium Prosthecochloris vibrioformis DSM 260.</title>
        <authorList>
            <person name="Meyer T.E."/>
            <person name="Kyndt J.A."/>
        </authorList>
    </citation>
    <scope>NUCLEOTIDE SEQUENCE [LARGE SCALE GENOMIC DNA]</scope>
    <source>
        <strain evidence="22 23">DSM 260</strain>
    </source>
</reference>
<dbReference type="Gene3D" id="3.40.50.10260">
    <property type="entry name" value="YjeF N-terminal domain"/>
    <property type="match status" value="1"/>
</dbReference>
<comment type="caution">
    <text evidence="18">Lacks conserved residue(s) required for the propagation of feature annotation.</text>
</comment>
<comment type="similarity">
    <text evidence="3 19">In the N-terminal section; belongs to the NnrE/AIBP family.</text>
</comment>
<dbReference type="PANTHER" id="PTHR12592">
    <property type="entry name" value="ATP-DEPENDENT (S)-NAD(P)H-HYDRATE DEHYDRATASE FAMILY MEMBER"/>
    <property type="match status" value="1"/>
</dbReference>
<dbReference type="InterPro" id="IPR036652">
    <property type="entry name" value="YjeF_N_dom_sf"/>
</dbReference>
<dbReference type="Pfam" id="PF03853">
    <property type="entry name" value="YjeF_N"/>
    <property type="match status" value="1"/>
</dbReference>
<comment type="catalytic activity">
    <reaction evidence="16 17 19">
        <text>(6S)-NADPHX + ADP = AMP + phosphate + NADPH + H(+)</text>
        <dbReference type="Rhea" id="RHEA:32235"/>
        <dbReference type="ChEBI" id="CHEBI:15378"/>
        <dbReference type="ChEBI" id="CHEBI:43474"/>
        <dbReference type="ChEBI" id="CHEBI:57783"/>
        <dbReference type="ChEBI" id="CHEBI:64076"/>
        <dbReference type="ChEBI" id="CHEBI:456215"/>
        <dbReference type="ChEBI" id="CHEBI:456216"/>
        <dbReference type="EC" id="4.2.1.136"/>
    </reaction>
</comment>
<evidence type="ECO:0000256" key="18">
    <source>
        <dbReference type="HAMAP-Rule" id="MF_01966"/>
    </source>
</evidence>
<sequence>MRPLVTTETMARADRATIEQLRTSEERLMELAGREISRIIRDSGETFLVICGKGNNGGDGFVLARHLLNSGASVILWPLCPVEELKPVNRAGFDILLAYQQHCPALQLASSKEELLELLESTPCDVIVDAILGTGLSLAQDGAPLKGTTAEAVAYINELHDTTPAVTVAIDIPSGLDATTGFAAEPAVRADLTVTMAFEKAGFYVNKGPELAGEVETAEISIPAFLLPEPRMSLVDNEFAADCYTLRETSSAKHQNGKLLIIAGSRTPAASMLGAAILAAKGAAACGTGYLTLSLPPELADPLHLALPSATVIGRTFESIMEKAEWADAIVLGCGMGRDPETMQLLVKLLKEPLFRHKKLVLDADALFLLPETGLSLAQLALEDALLTPHLGEFSRLQGDTVENIRQDLLGYAADFASSNGIHILLKGSPTIVSSPEGELLISTSGTEALASAGSGDVLAGMIGALAAKGASTFHAGAAAAWIHGRAGDLAGPISSQVTADMLPGAVKEAIEELFEITPESAHSTT</sequence>
<comment type="similarity">
    <text evidence="4 19">In the C-terminal section; belongs to the NnrD/CARKD family.</text>
</comment>
<dbReference type="InterPro" id="IPR017953">
    <property type="entry name" value="Carbohydrate_kinase_pred_CS"/>
</dbReference>
<dbReference type="EC" id="4.2.1.136" evidence="19"/>
<evidence type="ECO:0000256" key="5">
    <source>
        <dbReference type="ARBA" id="ARBA00022723"/>
    </source>
</evidence>
<feature type="binding site" evidence="17">
    <location>
        <position position="457"/>
    </location>
    <ligand>
        <name>(6S)-NADPHX</name>
        <dbReference type="ChEBI" id="CHEBI:64076"/>
    </ligand>
</feature>
<keyword evidence="11 18" id="KW-0413">Isomerase</keyword>
<feature type="binding site" evidence="17">
    <location>
        <position position="390"/>
    </location>
    <ligand>
        <name>(6S)-NADPHX</name>
        <dbReference type="ChEBI" id="CHEBI:64076"/>
    </ligand>
</feature>
<gene>
    <name evidence="17" type="primary">nnrD</name>
    <name evidence="18" type="synonym">nnrE</name>
    <name evidence="22" type="ORF">FGF68_05800</name>
</gene>
<comment type="function">
    <text evidence="17">Catalyzes the dehydration of the S-form of NAD(P)HX at the expense of ADP, which is converted to AMP. Together with NAD(P)HX epimerase, which catalyzes the epimerization of the S- and R-forms, the enzyme allows the repair of both epimers of NAD(P)HX, a damaged form of NAD(P)H that is a result of enzymatic or heat-dependent hydration.</text>
</comment>
<dbReference type="InterPro" id="IPR004443">
    <property type="entry name" value="YjeF_N_dom"/>
</dbReference>
<evidence type="ECO:0000256" key="13">
    <source>
        <dbReference type="ARBA" id="ARBA00023268"/>
    </source>
</evidence>
<dbReference type="PIRSF" id="PIRSF017184">
    <property type="entry name" value="Nnr"/>
    <property type="match status" value="1"/>
</dbReference>
<feature type="binding site" evidence="17">
    <location>
        <position position="456"/>
    </location>
    <ligand>
        <name>AMP</name>
        <dbReference type="ChEBI" id="CHEBI:456215"/>
    </ligand>
</feature>
<dbReference type="GO" id="GO:0052856">
    <property type="term" value="F:NAD(P)HX epimerase activity"/>
    <property type="evidence" value="ECO:0007669"/>
    <property type="project" value="UniProtKB-UniRule"/>
</dbReference>
<feature type="binding site" evidence="18">
    <location>
        <position position="174"/>
    </location>
    <ligand>
        <name>K(+)</name>
        <dbReference type="ChEBI" id="CHEBI:29103"/>
    </ligand>
</feature>
<dbReference type="Pfam" id="PF01256">
    <property type="entry name" value="Carb_kinase"/>
    <property type="match status" value="1"/>
</dbReference>
<comment type="subunit">
    <text evidence="17">Homotetramer.</text>
</comment>
<keyword evidence="7 17" id="KW-0067">ATP-binding</keyword>
<comment type="catalytic activity">
    <reaction evidence="2 18 19">
        <text>(6R)-NADPHX = (6S)-NADPHX</text>
        <dbReference type="Rhea" id="RHEA:32227"/>
        <dbReference type="ChEBI" id="CHEBI:64076"/>
        <dbReference type="ChEBI" id="CHEBI:64077"/>
        <dbReference type="EC" id="5.1.99.6"/>
    </reaction>
</comment>
<dbReference type="HAMAP" id="MF_01965">
    <property type="entry name" value="NADHX_dehydratase"/>
    <property type="match status" value="1"/>
</dbReference>
<evidence type="ECO:0000256" key="1">
    <source>
        <dbReference type="ARBA" id="ARBA00000013"/>
    </source>
</evidence>
<dbReference type="CDD" id="cd01171">
    <property type="entry name" value="YXKO-related"/>
    <property type="match status" value="1"/>
</dbReference>
<feature type="domain" description="YjeF N-terminal" evidence="21">
    <location>
        <begin position="10"/>
        <end position="228"/>
    </location>
</feature>
<keyword evidence="12 17" id="KW-0456">Lyase</keyword>
<dbReference type="InterPro" id="IPR030677">
    <property type="entry name" value="Nnr"/>
</dbReference>
<dbReference type="InterPro" id="IPR000631">
    <property type="entry name" value="CARKD"/>
</dbReference>
<evidence type="ECO:0000313" key="22">
    <source>
        <dbReference type="EMBL" id="TNJ37082.1"/>
    </source>
</evidence>
<dbReference type="GO" id="GO:0046872">
    <property type="term" value="F:metal ion binding"/>
    <property type="evidence" value="ECO:0007669"/>
    <property type="project" value="UniProtKB-UniRule"/>
</dbReference>